<dbReference type="KEGG" id="oih:OB3224"/>
<dbReference type="InterPro" id="IPR042070">
    <property type="entry name" value="PucR_C-HTH_sf"/>
</dbReference>
<dbReference type="Pfam" id="PF13556">
    <property type="entry name" value="HTH_30"/>
    <property type="match status" value="1"/>
</dbReference>
<dbReference type="Proteomes" id="UP000000822">
    <property type="component" value="Chromosome"/>
</dbReference>
<sequence>MDLNIDTLHKRLNDIVTSPNQLADSIADLFECPITIEDSNHHVISYSQHKDDIDQVRISTIINRKVPDKVINAFWKKGYMPKLIDSDDPVVIPEIQEVGLGNRIAISVRKQNEILGFIWAHTSDKTFTEEEVFLFKEAATYVKKYFLKNRQHNRKSEEGYRDFFWQLLRGDLHNTDDINRQAKQYNIQLNGDKTIVVIRFSDEVNEQMEKHAYYLSESQVKVNVITRLFDDNDFIMLVGLPKESNSKQLLYDFIQQLIQRIGEQLNLNTVLGAGGLRYEQPQLIEQSFHQAKNVLKLQEQIPERLNDILLYEDLGVLQFIDTLAETRKDEHYYNPYMERLRSYDKRHQTSLLETLDIYLQCDSNVYRAAKELFVHPNTMNYRLKRIKEVSGIDLKNANQKTNIYLDLLIDSIHKT</sequence>
<evidence type="ECO:0000313" key="5">
    <source>
        <dbReference type="Proteomes" id="UP000000822"/>
    </source>
</evidence>
<dbReference type="EMBL" id="BA000028">
    <property type="protein sequence ID" value="BAC15180.1"/>
    <property type="molecule type" value="Genomic_DNA"/>
</dbReference>
<proteinExistence type="inferred from homology"/>
<dbReference type="Pfam" id="PF17853">
    <property type="entry name" value="GGDEF_2"/>
    <property type="match status" value="1"/>
</dbReference>
<feature type="domain" description="PucR C-terminal helix-turn-helix" evidence="2">
    <location>
        <begin position="351"/>
        <end position="409"/>
    </location>
</feature>
<dbReference type="Gene3D" id="3.30.450.40">
    <property type="match status" value="1"/>
</dbReference>
<dbReference type="PANTHER" id="PTHR33744">
    <property type="entry name" value="CARBOHYDRATE DIACID REGULATOR"/>
    <property type="match status" value="1"/>
</dbReference>
<dbReference type="InterPro" id="IPR025736">
    <property type="entry name" value="PucR_C-HTH_dom"/>
</dbReference>
<organism evidence="4 5">
    <name type="scientific">Oceanobacillus iheyensis (strain DSM 14371 / CIP 107618 / JCM 11309 / KCTC 3954 / HTE831)</name>
    <dbReference type="NCBI Taxonomy" id="221109"/>
    <lineage>
        <taxon>Bacteria</taxon>
        <taxon>Bacillati</taxon>
        <taxon>Bacillota</taxon>
        <taxon>Bacilli</taxon>
        <taxon>Bacillales</taxon>
        <taxon>Bacillaceae</taxon>
        <taxon>Oceanobacillus</taxon>
    </lineage>
</organism>
<dbReference type="InterPro" id="IPR051448">
    <property type="entry name" value="CdaR-like_regulators"/>
</dbReference>
<evidence type="ECO:0000259" key="3">
    <source>
        <dbReference type="Pfam" id="PF17853"/>
    </source>
</evidence>
<name>Q8ELK2_OCEIH</name>
<accession>Q8ELK2</accession>
<evidence type="ECO:0000256" key="1">
    <source>
        <dbReference type="ARBA" id="ARBA00006754"/>
    </source>
</evidence>
<dbReference type="InterPro" id="IPR041522">
    <property type="entry name" value="CdaR_GGDEF"/>
</dbReference>
<reference evidence="4 5" key="1">
    <citation type="journal article" date="2001" name="FEMS Microbiol. Lett.">
        <title>Oceanobacillus iheyensis gen. nov., sp. nov., a deep-sea extremely halotolerant and alkaliphilic species isolated from a depth of 1050 m on the Iheya Ridge.</title>
        <authorList>
            <person name="Lu J."/>
            <person name="Nogi Y."/>
            <person name="Takami H."/>
        </authorList>
    </citation>
    <scope>NUCLEOTIDE SEQUENCE [LARGE SCALE GENOMIC DNA]</scope>
    <source>
        <strain evidence="5">DSM 14371 / CIP 107618 / JCM 11309 / KCTC 3954 / HTE831</strain>
    </source>
</reference>
<gene>
    <name evidence="4" type="ordered locus">OB3224</name>
</gene>
<comment type="similarity">
    <text evidence="1">Belongs to the CdaR family.</text>
</comment>
<evidence type="ECO:0000259" key="2">
    <source>
        <dbReference type="Pfam" id="PF13556"/>
    </source>
</evidence>
<protein>
    <submittedName>
        <fullName evidence="4">Hypothetical conserved protein</fullName>
    </submittedName>
</protein>
<feature type="domain" description="CdaR GGDEF-like" evidence="3">
    <location>
        <begin position="174"/>
        <end position="296"/>
    </location>
</feature>
<dbReference type="OrthoDB" id="9792148at2"/>
<dbReference type="PhylomeDB" id="Q8ELK2"/>
<dbReference type="InterPro" id="IPR029016">
    <property type="entry name" value="GAF-like_dom_sf"/>
</dbReference>
<dbReference type="Gene3D" id="1.10.10.2840">
    <property type="entry name" value="PucR C-terminal helix-turn-helix domain"/>
    <property type="match status" value="1"/>
</dbReference>
<dbReference type="STRING" id="221109.gene:10735476"/>
<dbReference type="PANTHER" id="PTHR33744:SF1">
    <property type="entry name" value="DNA-BINDING TRANSCRIPTIONAL ACTIVATOR ADER"/>
    <property type="match status" value="1"/>
</dbReference>
<dbReference type="AlphaFoldDB" id="Q8ELK2"/>
<reference evidence="4 5" key="2">
    <citation type="journal article" date="2002" name="Nucleic Acids Res.">
        <title>Genome sequence of Oceanobacillus iheyensis isolated from the Iheya Ridge and its unexpected adaptive capabilities to extreme environments.</title>
        <authorList>
            <person name="Takami H."/>
            <person name="Takaki Y."/>
            <person name="Uchiyama I."/>
        </authorList>
    </citation>
    <scope>NUCLEOTIDE SEQUENCE [LARGE SCALE GENOMIC DNA]</scope>
    <source>
        <strain evidence="5">DSM 14371 / CIP 107618 / JCM 11309 / KCTC 3954 / HTE831</strain>
    </source>
</reference>
<dbReference type="RefSeq" id="WP_011067620.1">
    <property type="nucleotide sequence ID" value="NC_004193.1"/>
</dbReference>
<evidence type="ECO:0000313" key="4">
    <source>
        <dbReference type="EMBL" id="BAC15180.1"/>
    </source>
</evidence>
<keyword evidence="5" id="KW-1185">Reference proteome</keyword>
<dbReference type="HOGENOM" id="CLU_017436_7_2_9"/>
<dbReference type="eggNOG" id="COG2508">
    <property type="taxonomic scope" value="Bacteria"/>
</dbReference>